<dbReference type="Proteomes" id="UP000030108">
    <property type="component" value="Unassembled WGS sequence"/>
</dbReference>
<dbReference type="AlphaFoldDB" id="X8JD67"/>
<feature type="non-terminal residue" evidence="1">
    <location>
        <position position="559"/>
    </location>
</feature>
<reference evidence="2" key="1">
    <citation type="journal article" date="2014" name="Genome Announc.">
        <title>Draft genome sequence of the plant-pathogenic soil fungus Rhizoctonia solani anastomosis group 3 strain Rhs1AP.</title>
        <authorList>
            <person name="Cubeta M.A."/>
            <person name="Thomas E."/>
            <person name="Dean R.A."/>
            <person name="Jabaji S."/>
            <person name="Neate S.M."/>
            <person name="Tavantzis S."/>
            <person name="Toda T."/>
            <person name="Vilgalys R."/>
            <person name="Bharathan N."/>
            <person name="Fedorova-Abrams N."/>
            <person name="Pakala S.B."/>
            <person name="Pakala S.M."/>
            <person name="Zafar N."/>
            <person name="Joardar V."/>
            <person name="Losada L."/>
            <person name="Nierman W.C."/>
        </authorList>
    </citation>
    <scope>NUCLEOTIDE SEQUENCE [LARGE SCALE GENOMIC DNA]</scope>
    <source>
        <strain evidence="2">AG-3</strain>
    </source>
</reference>
<dbReference type="EMBL" id="JATN01000319">
    <property type="protein sequence ID" value="EUC60848.1"/>
    <property type="molecule type" value="Genomic_DNA"/>
</dbReference>
<accession>X8JD67</accession>
<evidence type="ECO:0000313" key="2">
    <source>
        <dbReference type="Proteomes" id="UP000030108"/>
    </source>
</evidence>
<sequence>MQSLRSARSKLDSALDEYAQACLTLVNPTGSHPSVNHLQDLASDVGTEVDAFASIKNKTMRIEATLNKARNSLIMLVLINSLPDEVLARIFHLVLKAQSLDFEKRVDEDSLRINSLAISQVCARWRQVSLSCRTLWSHIDLSIRDKLVSLGECLASRSGDHPLSIRVVEPLKRWRSANNHEKFDDFISNIASRMESLEFAWVLPPSRVNISSLWFHILRRCLLRTPKKLIRLVLSIRKELTNYESTAHWFITVTEDESVGETGKTVSLGAISRQAYEDLLFNVQVLWLDVVYPMWTSRAYHGLTELHLIGPPRLTAIITPGELAGILAASPGLRLLHLGVEIRLTETLPSPVHLEELEDLLLQSLAPISQQTILRLILPGRKPLRMSTTYSHALSEFPAGSKDEFLRFFQRSNIVQLQVHSLARILPELLLFRLPNIQTLIFREAFILADVDDTYGSPPHPEFTSIHFISCTMELGVLLWLLSAPNIRDVTVWDCKIDSQIEDLPDHPIELYQHELLSAYPFVRFVDASDYEHTFKVEGWGEDIKQRIANAEKTSYGVQ</sequence>
<protein>
    <submittedName>
        <fullName evidence="1">F-box-like domain protein</fullName>
    </submittedName>
</protein>
<proteinExistence type="predicted"/>
<gene>
    <name evidence="1" type="ORF">RSOL_371310</name>
</gene>
<dbReference type="OrthoDB" id="3365698at2759"/>
<organism evidence="1 2">
    <name type="scientific">Rhizoctonia solani AG-3 Rhs1AP</name>
    <dbReference type="NCBI Taxonomy" id="1086054"/>
    <lineage>
        <taxon>Eukaryota</taxon>
        <taxon>Fungi</taxon>
        <taxon>Dikarya</taxon>
        <taxon>Basidiomycota</taxon>
        <taxon>Agaricomycotina</taxon>
        <taxon>Agaricomycetes</taxon>
        <taxon>Cantharellales</taxon>
        <taxon>Ceratobasidiaceae</taxon>
        <taxon>Rhizoctonia</taxon>
    </lineage>
</organism>
<comment type="caution">
    <text evidence="1">The sequence shown here is derived from an EMBL/GenBank/DDBJ whole genome shotgun (WGS) entry which is preliminary data.</text>
</comment>
<evidence type="ECO:0000313" key="1">
    <source>
        <dbReference type="EMBL" id="EUC60848.1"/>
    </source>
</evidence>
<dbReference type="Gene3D" id="1.20.1280.50">
    <property type="match status" value="1"/>
</dbReference>
<name>X8JD67_9AGAM</name>